<keyword evidence="18" id="KW-0479">Metal-binding</keyword>
<dbReference type="GO" id="GO:0005524">
    <property type="term" value="F:ATP binding"/>
    <property type="evidence" value="ECO:0007669"/>
    <property type="project" value="UniProtKB-KW"/>
</dbReference>
<dbReference type="GO" id="GO:0046872">
    <property type="term" value="F:metal ion binding"/>
    <property type="evidence" value="ECO:0007669"/>
    <property type="project" value="UniProtKB-KW"/>
</dbReference>
<dbReference type="PANTHER" id="PTHR34299">
    <property type="entry name" value="DIACYLGLYCEROL KINASE"/>
    <property type="match status" value="1"/>
</dbReference>
<evidence type="ECO:0000256" key="2">
    <source>
        <dbReference type="ARBA" id="ARBA00005967"/>
    </source>
</evidence>
<organism evidence="20 21">
    <name type="scientific">Candidatus Ornithomonoglobus merdipullorum</name>
    <dbReference type="NCBI Taxonomy" id="2840895"/>
    <lineage>
        <taxon>Bacteria</taxon>
        <taxon>Bacillati</taxon>
        <taxon>Bacillota</taxon>
        <taxon>Clostridia</taxon>
        <taxon>Candidatus Ornithomonoglobus</taxon>
    </lineage>
</organism>
<keyword evidence="9 17" id="KW-0067">ATP-binding</keyword>
<comment type="similarity">
    <text evidence="2">Belongs to the bacterial diacylglycerol kinase family.</text>
</comment>
<keyword evidence="10 19" id="KW-1133">Transmembrane helix</keyword>
<accession>A0A9D1SE66</accession>
<feature type="binding site" evidence="16">
    <location>
        <position position="65"/>
    </location>
    <ligand>
        <name>substrate</name>
    </ligand>
</feature>
<keyword evidence="13" id="KW-0594">Phospholipid biosynthesis</keyword>
<protein>
    <submittedName>
        <fullName evidence="20">Diacylglycerol kinase family protein</fullName>
    </submittedName>
</protein>
<dbReference type="InterPro" id="IPR000829">
    <property type="entry name" value="DAGK"/>
</dbReference>
<dbReference type="Pfam" id="PF01219">
    <property type="entry name" value="DAGK_prokar"/>
    <property type="match status" value="1"/>
</dbReference>
<keyword evidence="6 19" id="KW-0812">Transmembrane</keyword>
<dbReference type="GO" id="GO:0016301">
    <property type="term" value="F:kinase activity"/>
    <property type="evidence" value="ECO:0007669"/>
    <property type="project" value="UniProtKB-KW"/>
</dbReference>
<dbReference type="CDD" id="cd14265">
    <property type="entry name" value="UDPK_IM_like"/>
    <property type="match status" value="1"/>
</dbReference>
<evidence type="ECO:0000256" key="12">
    <source>
        <dbReference type="ARBA" id="ARBA00023136"/>
    </source>
</evidence>
<dbReference type="InterPro" id="IPR036945">
    <property type="entry name" value="DAGK_sf"/>
</dbReference>
<keyword evidence="12 19" id="KW-0472">Membrane</keyword>
<evidence type="ECO:0000256" key="13">
    <source>
        <dbReference type="ARBA" id="ARBA00023209"/>
    </source>
</evidence>
<evidence type="ECO:0000256" key="6">
    <source>
        <dbReference type="ARBA" id="ARBA00022692"/>
    </source>
</evidence>
<name>A0A9D1SE66_9FIRM</name>
<reference evidence="20" key="2">
    <citation type="journal article" date="2021" name="PeerJ">
        <title>Extensive microbial diversity within the chicken gut microbiome revealed by metagenomics and culture.</title>
        <authorList>
            <person name="Gilroy R."/>
            <person name="Ravi A."/>
            <person name="Getino M."/>
            <person name="Pursley I."/>
            <person name="Horton D.L."/>
            <person name="Alikhan N.F."/>
            <person name="Baker D."/>
            <person name="Gharbi K."/>
            <person name="Hall N."/>
            <person name="Watson M."/>
            <person name="Adriaenssens E.M."/>
            <person name="Foster-Nyarko E."/>
            <person name="Jarju S."/>
            <person name="Secka A."/>
            <person name="Antonio M."/>
            <person name="Oren A."/>
            <person name="Chaudhuri R.R."/>
            <person name="La Ragione R."/>
            <person name="Hildebrand F."/>
            <person name="Pallen M.J."/>
        </authorList>
    </citation>
    <scope>NUCLEOTIDE SEQUENCE</scope>
    <source>
        <strain evidence="20">USAMLcec3-3695</strain>
    </source>
</reference>
<feature type="transmembrane region" description="Helical" evidence="19">
    <location>
        <begin position="92"/>
        <end position="113"/>
    </location>
</feature>
<evidence type="ECO:0000313" key="21">
    <source>
        <dbReference type="Proteomes" id="UP000824109"/>
    </source>
</evidence>
<evidence type="ECO:0000256" key="17">
    <source>
        <dbReference type="PIRSR" id="PIRSR600829-3"/>
    </source>
</evidence>
<evidence type="ECO:0000313" key="20">
    <source>
        <dbReference type="EMBL" id="HIU56347.1"/>
    </source>
</evidence>
<evidence type="ECO:0000256" key="1">
    <source>
        <dbReference type="ARBA" id="ARBA00004651"/>
    </source>
</evidence>
<feature type="binding site" evidence="17">
    <location>
        <position position="24"/>
    </location>
    <ligand>
        <name>ATP</name>
        <dbReference type="ChEBI" id="CHEBI:30616"/>
    </ligand>
</feature>
<feature type="transmembrane region" description="Helical" evidence="19">
    <location>
        <begin position="125"/>
        <end position="147"/>
    </location>
</feature>
<evidence type="ECO:0000256" key="7">
    <source>
        <dbReference type="ARBA" id="ARBA00022741"/>
    </source>
</evidence>
<sequence>MKNRYFRTSIKHAADGIAYAVRAERNFRIDTACAMYVVWFASAYGLSRTEWAVILIAVGMVLFAELINTALERAVDAFSEDYSEAAKNAKDSAAGAVLICAFGAAAAGIAVFFDAVRLRAAFDTIFASVPRLVIFAAITVFAVPFVFMSGKKKDDRKG</sequence>
<evidence type="ECO:0000256" key="10">
    <source>
        <dbReference type="ARBA" id="ARBA00022989"/>
    </source>
</evidence>
<keyword evidence="18" id="KW-0460">Magnesium</keyword>
<feature type="binding site" evidence="17">
    <location>
        <position position="72"/>
    </location>
    <ligand>
        <name>ATP</name>
        <dbReference type="ChEBI" id="CHEBI:30616"/>
    </ligand>
</feature>
<keyword evidence="14" id="KW-1208">Phospholipid metabolism</keyword>
<evidence type="ECO:0000256" key="3">
    <source>
        <dbReference type="ARBA" id="ARBA00022475"/>
    </source>
</evidence>
<comment type="cofactor">
    <cofactor evidence="18">
        <name>Mg(2+)</name>
        <dbReference type="ChEBI" id="CHEBI:18420"/>
    </cofactor>
    <text evidence="18">Mn(2+), Zn(2+), Cd(2+) and Co(2+) support activity to lesser extents.</text>
</comment>
<evidence type="ECO:0000256" key="8">
    <source>
        <dbReference type="ARBA" id="ARBA00022777"/>
    </source>
</evidence>
<dbReference type="AlphaFoldDB" id="A0A9D1SE66"/>
<comment type="subcellular location">
    <subcellularLocation>
        <location evidence="1">Cell membrane</location>
        <topology evidence="1">Multi-pass membrane protein</topology>
    </subcellularLocation>
</comment>
<keyword evidence="11" id="KW-0443">Lipid metabolism</keyword>
<dbReference type="GO" id="GO:0005886">
    <property type="term" value="C:plasma membrane"/>
    <property type="evidence" value="ECO:0007669"/>
    <property type="project" value="UniProtKB-SubCell"/>
</dbReference>
<evidence type="ECO:0000256" key="19">
    <source>
        <dbReference type="SAM" id="Phobius"/>
    </source>
</evidence>
<gene>
    <name evidence="20" type="ORF">IAA61_00875</name>
</gene>
<proteinExistence type="inferred from homology"/>
<comment type="caution">
    <text evidence="20">The sequence shown here is derived from an EMBL/GenBank/DDBJ whole genome shotgun (WGS) entry which is preliminary data.</text>
</comment>
<dbReference type="PANTHER" id="PTHR34299:SF1">
    <property type="entry name" value="DIACYLGLYCEROL KINASE"/>
    <property type="match status" value="1"/>
</dbReference>
<dbReference type="PROSITE" id="PS01069">
    <property type="entry name" value="DAGK_PROKAR"/>
    <property type="match status" value="1"/>
</dbReference>
<evidence type="ECO:0000256" key="15">
    <source>
        <dbReference type="PIRSR" id="PIRSR600829-1"/>
    </source>
</evidence>
<reference evidence="20" key="1">
    <citation type="submission" date="2020-10" db="EMBL/GenBank/DDBJ databases">
        <authorList>
            <person name="Gilroy R."/>
        </authorList>
    </citation>
    <scope>NUCLEOTIDE SEQUENCE</scope>
    <source>
        <strain evidence="20">USAMLcec3-3695</strain>
    </source>
</reference>
<keyword evidence="7 17" id="KW-0547">Nucleotide-binding</keyword>
<evidence type="ECO:0000256" key="16">
    <source>
        <dbReference type="PIRSR" id="PIRSR600829-2"/>
    </source>
</evidence>
<dbReference type="GO" id="GO:0008654">
    <property type="term" value="P:phospholipid biosynthetic process"/>
    <property type="evidence" value="ECO:0007669"/>
    <property type="project" value="UniProtKB-KW"/>
</dbReference>
<evidence type="ECO:0000256" key="14">
    <source>
        <dbReference type="ARBA" id="ARBA00023264"/>
    </source>
</evidence>
<dbReference type="InterPro" id="IPR033717">
    <property type="entry name" value="UDPK"/>
</dbReference>
<evidence type="ECO:0000256" key="11">
    <source>
        <dbReference type="ARBA" id="ARBA00023098"/>
    </source>
</evidence>
<feature type="binding site" evidence="18">
    <location>
        <position position="24"/>
    </location>
    <ligand>
        <name>a divalent metal cation</name>
        <dbReference type="ChEBI" id="CHEBI:60240"/>
    </ligand>
</feature>
<keyword evidence="8 20" id="KW-0418">Kinase</keyword>
<evidence type="ECO:0000256" key="5">
    <source>
        <dbReference type="ARBA" id="ARBA00022679"/>
    </source>
</evidence>
<dbReference type="Proteomes" id="UP000824109">
    <property type="component" value="Unassembled WGS sequence"/>
</dbReference>
<evidence type="ECO:0000256" key="18">
    <source>
        <dbReference type="PIRSR" id="PIRSR600829-4"/>
    </source>
</evidence>
<dbReference type="Gene3D" id="1.10.287.3610">
    <property type="match status" value="1"/>
</dbReference>
<feature type="transmembrane region" description="Helical" evidence="19">
    <location>
        <begin position="51"/>
        <end position="71"/>
    </location>
</feature>
<keyword evidence="5" id="KW-0808">Transferase</keyword>
<feature type="active site" description="Proton acceptor" evidence="15">
    <location>
        <position position="65"/>
    </location>
</feature>
<evidence type="ECO:0000256" key="9">
    <source>
        <dbReference type="ARBA" id="ARBA00022840"/>
    </source>
</evidence>
<keyword evidence="3" id="KW-1003">Cell membrane</keyword>
<evidence type="ECO:0000256" key="4">
    <source>
        <dbReference type="ARBA" id="ARBA00022516"/>
    </source>
</evidence>
<keyword evidence="4" id="KW-0444">Lipid biosynthesis</keyword>
<feature type="binding site" evidence="18">
    <location>
        <position position="72"/>
    </location>
    <ligand>
        <name>a divalent metal cation</name>
        <dbReference type="ChEBI" id="CHEBI:60240"/>
    </ligand>
</feature>
<feature type="binding site" evidence="17">
    <location>
        <begin position="90"/>
        <end position="91"/>
    </location>
    <ligand>
        <name>ATP</name>
        <dbReference type="ChEBI" id="CHEBI:30616"/>
    </ligand>
</feature>
<dbReference type="EMBL" id="DVNB01000012">
    <property type="protein sequence ID" value="HIU56347.1"/>
    <property type="molecule type" value="Genomic_DNA"/>
</dbReference>